<comment type="catalytic activity">
    <reaction evidence="6">
        <text>a hydroperoxide + [thioredoxin]-dithiol = an alcohol + [thioredoxin]-disulfide + H2O</text>
        <dbReference type="Rhea" id="RHEA:62620"/>
        <dbReference type="Rhea" id="RHEA-COMP:10698"/>
        <dbReference type="Rhea" id="RHEA-COMP:10700"/>
        <dbReference type="ChEBI" id="CHEBI:15377"/>
        <dbReference type="ChEBI" id="CHEBI:29950"/>
        <dbReference type="ChEBI" id="CHEBI:30879"/>
        <dbReference type="ChEBI" id="CHEBI:35924"/>
        <dbReference type="ChEBI" id="CHEBI:50058"/>
        <dbReference type="EC" id="1.11.1.24"/>
    </reaction>
</comment>
<accession>B8XFS7</accession>
<dbReference type="PROSITE" id="PS51355">
    <property type="entry name" value="GLUTATHIONE_PEROXID_3"/>
    <property type="match status" value="1"/>
</dbReference>
<dbReference type="InterPro" id="IPR036249">
    <property type="entry name" value="Thioredoxin-like_sf"/>
</dbReference>
<proteinExistence type="evidence at transcript level"/>
<feature type="region of interest" description="Disordered" evidence="8">
    <location>
        <begin position="205"/>
        <end position="236"/>
    </location>
</feature>
<dbReference type="FunFam" id="3.40.30.10:FF:000010">
    <property type="entry name" value="Glutathione peroxidase"/>
    <property type="match status" value="1"/>
</dbReference>
<dbReference type="Pfam" id="PF00255">
    <property type="entry name" value="GSHPx"/>
    <property type="match status" value="1"/>
</dbReference>
<dbReference type="PANTHER" id="PTHR11592">
    <property type="entry name" value="GLUTATHIONE PEROXIDASE"/>
    <property type="match status" value="1"/>
</dbReference>
<dbReference type="PROSITE" id="PS00460">
    <property type="entry name" value="GLUTATHIONE_PEROXID_1"/>
    <property type="match status" value="1"/>
</dbReference>
<dbReference type="SUPFAM" id="SSF52833">
    <property type="entry name" value="Thioredoxin-like"/>
    <property type="match status" value="1"/>
</dbReference>
<keyword evidence="3" id="KW-0049">Antioxidant</keyword>
<dbReference type="GO" id="GO:0140824">
    <property type="term" value="F:thioredoxin-dependent peroxiredoxin activity"/>
    <property type="evidence" value="ECO:0007669"/>
    <property type="project" value="UniProtKB-EC"/>
</dbReference>
<name>B8XFS7_9EURO</name>
<dbReference type="EMBL" id="FJ263449">
    <property type="protein sequence ID" value="ACJ71743.1"/>
    <property type="molecule type" value="mRNA"/>
</dbReference>
<dbReference type="InterPro" id="IPR000889">
    <property type="entry name" value="Glutathione_peroxidase"/>
</dbReference>
<evidence type="ECO:0000256" key="7">
    <source>
        <dbReference type="RuleBase" id="RU000499"/>
    </source>
</evidence>
<dbReference type="InterPro" id="IPR029760">
    <property type="entry name" value="GPX_CS"/>
</dbReference>
<evidence type="ECO:0000256" key="3">
    <source>
        <dbReference type="ARBA" id="ARBA00022862"/>
    </source>
</evidence>
<dbReference type="CDD" id="cd00340">
    <property type="entry name" value="GSH_Peroxidase"/>
    <property type="match status" value="1"/>
</dbReference>
<feature type="compositionally biased region" description="Low complexity" evidence="8">
    <location>
        <begin position="211"/>
        <end position="230"/>
    </location>
</feature>
<evidence type="ECO:0000256" key="4">
    <source>
        <dbReference type="ARBA" id="ARBA00023002"/>
    </source>
</evidence>
<evidence type="ECO:0000256" key="8">
    <source>
        <dbReference type="SAM" id="MobiDB-lite"/>
    </source>
</evidence>
<keyword evidence="5" id="KW-0676">Redox-active center</keyword>
<dbReference type="GO" id="GO:0034599">
    <property type="term" value="P:cellular response to oxidative stress"/>
    <property type="evidence" value="ECO:0007669"/>
    <property type="project" value="TreeGrafter"/>
</dbReference>
<dbReference type="AlphaFoldDB" id="B8XFS7"/>
<sequence length="236" mass="25926">MSTLPSPHHFRVQIQRNLVIPKKFYRSTSVASFHGVAMASATKFYDFKPLDKKGEPYPLENLKGKVVLVVNTASKCGFTPQFKGLQELYEKVQSKYPDSFTILGFPCNQFGNQDPGTNDEIQNFCQVNYGVTFPVLGKIDVNGPNADPLFEWIKSQKPGFLGVKRVLWNFEKALISAEGDVVGRWRSITSPASLYDTIVKEIEKAKKQGGAAPTTDQTPTATASAPAAESAEAKSS</sequence>
<evidence type="ECO:0000256" key="2">
    <source>
        <dbReference type="ARBA" id="ARBA00022559"/>
    </source>
</evidence>
<organism evidence="9">
    <name type="scientific">Paecilomyces sp. 'thermophila'</name>
    <dbReference type="NCBI Taxonomy" id="566408"/>
    <lineage>
        <taxon>Eukaryota</taxon>
        <taxon>Fungi</taxon>
        <taxon>Dikarya</taxon>
        <taxon>Ascomycota</taxon>
        <taxon>Pezizomycotina</taxon>
        <taxon>Eurotiomycetes</taxon>
        <taxon>Eurotiomycetidae</taxon>
        <taxon>Eurotiales</taxon>
        <taxon>Thermoascaceae</taxon>
        <taxon>Paecilomyces</taxon>
    </lineage>
</organism>
<gene>
    <name evidence="9" type="primary">Hyr1</name>
</gene>
<comment type="similarity">
    <text evidence="1 7">Belongs to the glutathione peroxidase family.</text>
</comment>
<dbReference type="PANTHER" id="PTHR11592:SF78">
    <property type="entry name" value="GLUTATHIONE PEROXIDASE"/>
    <property type="match status" value="1"/>
</dbReference>
<keyword evidence="2 7" id="KW-0575">Peroxidase</keyword>
<dbReference type="PROSITE" id="PS00763">
    <property type="entry name" value="GLUTATHIONE_PEROXID_2"/>
    <property type="match status" value="1"/>
</dbReference>
<evidence type="ECO:0000256" key="1">
    <source>
        <dbReference type="ARBA" id="ARBA00006926"/>
    </source>
</evidence>
<dbReference type="PRINTS" id="PR01011">
    <property type="entry name" value="GLUTPROXDASE"/>
</dbReference>
<reference evidence="9" key="1">
    <citation type="submission" date="2008-09" db="EMBL/GenBank/DDBJ databases">
        <title>Cloning and sequence of a putative glutathione peroxidase Hyr1 from Paecilomyces thermophila J18.</title>
        <authorList>
            <person name="Jiang Z."/>
            <person name="Hua C."/>
            <person name="Cong Q."/>
            <person name="Zhang M."/>
        </authorList>
    </citation>
    <scope>NUCLEOTIDE SEQUENCE</scope>
    <source>
        <strain evidence="9">J18</strain>
    </source>
</reference>
<evidence type="ECO:0000256" key="5">
    <source>
        <dbReference type="ARBA" id="ARBA00023284"/>
    </source>
</evidence>
<keyword evidence="4 7" id="KW-0560">Oxidoreductase</keyword>
<protein>
    <recommendedName>
        <fullName evidence="7">Glutathione peroxidase</fullName>
    </recommendedName>
</protein>
<dbReference type="InterPro" id="IPR029759">
    <property type="entry name" value="GPX_AS"/>
</dbReference>
<dbReference type="Gene3D" id="3.40.30.10">
    <property type="entry name" value="Glutaredoxin"/>
    <property type="match status" value="1"/>
</dbReference>
<evidence type="ECO:0000256" key="6">
    <source>
        <dbReference type="ARBA" id="ARBA00049091"/>
    </source>
</evidence>
<evidence type="ECO:0000313" key="9">
    <source>
        <dbReference type="EMBL" id="ACJ71743.1"/>
    </source>
</evidence>